<name>A0A3L9Y0Y7_9RHOB</name>
<comment type="caution">
    <text evidence="1">The sequence shown here is derived from an EMBL/GenBank/DDBJ whole genome shotgun (WGS) entry which is preliminary data.</text>
</comment>
<evidence type="ECO:0000313" key="2">
    <source>
        <dbReference type="Proteomes" id="UP000281343"/>
    </source>
</evidence>
<dbReference type="EMBL" id="RCNT01000004">
    <property type="protein sequence ID" value="RMA42489.1"/>
    <property type="molecule type" value="Genomic_DNA"/>
</dbReference>
<reference evidence="1 2" key="1">
    <citation type="submission" date="2018-10" db="EMBL/GenBank/DDBJ databases">
        <authorList>
            <person name="Jung H.S."/>
            <person name="Jeon C.O."/>
        </authorList>
    </citation>
    <scope>NUCLEOTIDE SEQUENCE [LARGE SCALE GENOMIC DNA]</scope>
    <source>
        <strain evidence="1 2">MA-7-27</strain>
    </source>
</reference>
<organism evidence="1 2">
    <name type="scientific">Rhodophyticola porphyridii</name>
    <dbReference type="NCBI Taxonomy" id="1852017"/>
    <lineage>
        <taxon>Bacteria</taxon>
        <taxon>Pseudomonadati</taxon>
        <taxon>Pseudomonadota</taxon>
        <taxon>Alphaproteobacteria</taxon>
        <taxon>Rhodobacterales</taxon>
        <taxon>Roseobacteraceae</taxon>
        <taxon>Rhodophyticola</taxon>
    </lineage>
</organism>
<dbReference type="Gene3D" id="3.40.50.150">
    <property type="entry name" value="Vaccinia Virus protein VP39"/>
    <property type="match status" value="1"/>
</dbReference>
<keyword evidence="2" id="KW-1185">Reference proteome</keyword>
<dbReference type="Proteomes" id="UP000281343">
    <property type="component" value="Unassembled WGS sequence"/>
</dbReference>
<sequence length="135" mass="14558">MLERGRACLRGLGVEPVLIQSMLGDTVLEPAHEALAAHILEYCPDPAAALTQIRDTLRPGGRLYLVVSKPHLCNAIISLQWRHRTFGRAEILTLVHEGGFAVEGSYALPSGPPSRTSMDYAQSARIDPSTAALVS</sequence>
<proteinExistence type="predicted"/>
<dbReference type="SUPFAM" id="SSF53335">
    <property type="entry name" value="S-adenosyl-L-methionine-dependent methyltransferases"/>
    <property type="match status" value="1"/>
</dbReference>
<accession>A0A3L9Y0Y7</accession>
<gene>
    <name evidence="1" type="ORF">D9R08_10395</name>
</gene>
<evidence type="ECO:0000313" key="1">
    <source>
        <dbReference type="EMBL" id="RMA42489.1"/>
    </source>
</evidence>
<dbReference type="InterPro" id="IPR029063">
    <property type="entry name" value="SAM-dependent_MTases_sf"/>
</dbReference>
<dbReference type="AlphaFoldDB" id="A0A3L9Y0Y7"/>
<evidence type="ECO:0008006" key="3">
    <source>
        <dbReference type="Google" id="ProtNLM"/>
    </source>
</evidence>
<protein>
    <recommendedName>
        <fullName evidence="3">Methyltransferase domain-containing protein</fullName>
    </recommendedName>
</protein>